<dbReference type="PANTHER" id="PTHR30146">
    <property type="entry name" value="LACI-RELATED TRANSCRIPTIONAL REPRESSOR"/>
    <property type="match status" value="1"/>
</dbReference>
<organism evidence="5 6">
    <name type="scientific">Quadrisphaera setariae</name>
    <dbReference type="NCBI Taxonomy" id="2593304"/>
    <lineage>
        <taxon>Bacteria</taxon>
        <taxon>Bacillati</taxon>
        <taxon>Actinomycetota</taxon>
        <taxon>Actinomycetes</taxon>
        <taxon>Kineosporiales</taxon>
        <taxon>Kineosporiaceae</taxon>
        <taxon>Quadrisphaera</taxon>
    </lineage>
</organism>
<name>A0A5C8ZJ79_9ACTN</name>
<dbReference type="Pfam" id="PF00356">
    <property type="entry name" value="LacI"/>
    <property type="match status" value="1"/>
</dbReference>
<dbReference type="SUPFAM" id="SSF53822">
    <property type="entry name" value="Periplasmic binding protein-like I"/>
    <property type="match status" value="1"/>
</dbReference>
<reference evidence="5 6" key="1">
    <citation type="submission" date="2019-07" db="EMBL/GenBank/DDBJ databases">
        <title>Quadrisphaera sp. strain DD2A genome sequencing and assembly.</title>
        <authorList>
            <person name="Kim I."/>
        </authorList>
    </citation>
    <scope>NUCLEOTIDE SEQUENCE [LARGE SCALE GENOMIC DNA]</scope>
    <source>
        <strain evidence="5 6">DD2A</strain>
    </source>
</reference>
<evidence type="ECO:0000256" key="3">
    <source>
        <dbReference type="ARBA" id="ARBA00023163"/>
    </source>
</evidence>
<dbReference type="InterPro" id="IPR028082">
    <property type="entry name" value="Peripla_BP_I"/>
</dbReference>
<dbReference type="SMART" id="SM00354">
    <property type="entry name" value="HTH_LACI"/>
    <property type="match status" value="1"/>
</dbReference>
<keyword evidence="2" id="KW-0238">DNA-binding</keyword>
<evidence type="ECO:0000256" key="1">
    <source>
        <dbReference type="ARBA" id="ARBA00023015"/>
    </source>
</evidence>
<keyword evidence="1" id="KW-0805">Transcription regulation</keyword>
<dbReference type="OrthoDB" id="2854648at2"/>
<sequence>MVTMRDVADAAGVSAMTVSNVLAGRNVRSETRERVLAVVEQTGYRVNVAAQNLRRRRTGVVGLAVHELDSHYFSMLAARLTARLAREGLRLVVEQTGASRQGELAAISGSRVNAYDGLLLSASDLSAEDVAALAGDLPVVMLGERQDLQRFDHVEMANTAGARDAAQLLLDRGCRRLAAVGLPQPAAADGSRRDAFRLRAAGVAAAVEGSPAARVRFHESATYRAADGLRLTLEALQLEPRTDGLVCATDTLALGALRGLADAGLRAPDDVQVVGFDDVPDASTSVPSLSTVAPGHDEMVDAAARLLVRRIADREAPPEHVIASHRLVLRESTRRP</sequence>
<dbReference type="EMBL" id="VKAC01000003">
    <property type="protein sequence ID" value="TXR57199.1"/>
    <property type="molecule type" value="Genomic_DNA"/>
</dbReference>
<protein>
    <submittedName>
        <fullName evidence="5">LacI family transcriptional regulator</fullName>
    </submittedName>
</protein>
<dbReference type="PROSITE" id="PS00356">
    <property type="entry name" value="HTH_LACI_1"/>
    <property type="match status" value="1"/>
</dbReference>
<dbReference type="GO" id="GO:0003700">
    <property type="term" value="F:DNA-binding transcription factor activity"/>
    <property type="evidence" value="ECO:0007669"/>
    <property type="project" value="TreeGrafter"/>
</dbReference>
<dbReference type="PROSITE" id="PS50932">
    <property type="entry name" value="HTH_LACI_2"/>
    <property type="match status" value="1"/>
</dbReference>
<dbReference type="SUPFAM" id="SSF47413">
    <property type="entry name" value="lambda repressor-like DNA-binding domains"/>
    <property type="match status" value="1"/>
</dbReference>
<evidence type="ECO:0000313" key="5">
    <source>
        <dbReference type="EMBL" id="TXR57199.1"/>
    </source>
</evidence>
<dbReference type="Proteomes" id="UP000321234">
    <property type="component" value="Unassembled WGS sequence"/>
</dbReference>
<dbReference type="InterPro" id="IPR046335">
    <property type="entry name" value="LacI/GalR-like_sensor"/>
</dbReference>
<gene>
    <name evidence="5" type="ORF">FMM08_07035</name>
</gene>
<dbReference type="Pfam" id="PF13377">
    <property type="entry name" value="Peripla_BP_3"/>
    <property type="match status" value="1"/>
</dbReference>
<keyword evidence="6" id="KW-1185">Reference proteome</keyword>
<dbReference type="GO" id="GO:0000976">
    <property type="term" value="F:transcription cis-regulatory region binding"/>
    <property type="evidence" value="ECO:0007669"/>
    <property type="project" value="TreeGrafter"/>
</dbReference>
<evidence type="ECO:0000259" key="4">
    <source>
        <dbReference type="PROSITE" id="PS50932"/>
    </source>
</evidence>
<dbReference type="Gene3D" id="3.40.50.2300">
    <property type="match status" value="2"/>
</dbReference>
<dbReference type="CDD" id="cd06267">
    <property type="entry name" value="PBP1_LacI_sugar_binding-like"/>
    <property type="match status" value="1"/>
</dbReference>
<dbReference type="InterPro" id="IPR010982">
    <property type="entry name" value="Lambda_DNA-bd_dom_sf"/>
</dbReference>
<dbReference type="AlphaFoldDB" id="A0A5C8ZJ79"/>
<evidence type="ECO:0000256" key="2">
    <source>
        <dbReference type="ARBA" id="ARBA00023125"/>
    </source>
</evidence>
<dbReference type="Gene3D" id="1.10.260.40">
    <property type="entry name" value="lambda repressor-like DNA-binding domains"/>
    <property type="match status" value="1"/>
</dbReference>
<evidence type="ECO:0000313" key="6">
    <source>
        <dbReference type="Proteomes" id="UP000321234"/>
    </source>
</evidence>
<comment type="caution">
    <text evidence="5">The sequence shown here is derived from an EMBL/GenBank/DDBJ whole genome shotgun (WGS) entry which is preliminary data.</text>
</comment>
<dbReference type="PANTHER" id="PTHR30146:SF109">
    <property type="entry name" value="HTH-TYPE TRANSCRIPTIONAL REGULATOR GALS"/>
    <property type="match status" value="1"/>
</dbReference>
<proteinExistence type="predicted"/>
<accession>A0A5C8ZJ79</accession>
<dbReference type="CDD" id="cd01392">
    <property type="entry name" value="HTH_LacI"/>
    <property type="match status" value="1"/>
</dbReference>
<dbReference type="InterPro" id="IPR000843">
    <property type="entry name" value="HTH_LacI"/>
</dbReference>
<keyword evidence="3" id="KW-0804">Transcription</keyword>
<feature type="domain" description="HTH lacI-type" evidence="4">
    <location>
        <begin position="2"/>
        <end position="55"/>
    </location>
</feature>